<dbReference type="Proteomes" id="UP000809789">
    <property type="component" value="Unassembled WGS sequence"/>
</dbReference>
<dbReference type="EMBL" id="JAESVG020000001">
    <property type="protein sequence ID" value="KAG8631747.1"/>
    <property type="molecule type" value="Genomic_DNA"/>
</dbReference>
<dbReference type="InterPro" id="IPR055264">
    <property type="entry name" value="BOD1/SHG1_dom"/>
</dbReference>
<dbReference type="PANTHER" id="PTHR28034">
    <property type="entry name" value="SET1 COMPLEX COMPONENT SHG1"/>
    <property type="match status" value="1"/>
</dbReference>
<dbReference type="AlphaFoldDB" id="A0A8K0L9K3"/>
<feature type="region of interest" description="Disordered" evidence="1">
    <location>
        <begin position="1"/>
        <end position="20"/>
    </location>
</feature>
<evidence type="ECO:0000313" key="3">
    <source>
        <dbReference type="EMBL" id="KAG8631747.1"/>
    </source>
</evidence>
<keyword evidence="4" id="KW-1185">Reference proteome</keyword>
<organism evidence="3 4">
    <name type="scientific">Elsinoe batatas</name>
    <dbReference type="NCBI Taxonomy" id="2601811"/>
    <lineage>
        <taxon>Eukaryota</taxon>
        <taxon>Fungi</taxon>
        <taxon>Dikarya</taxon>
        <taxon>Ascomycota</taxon>
        <taxon>Pezizomycotina</taxon>
        <taxon>Dothideomycetes</taxon>
        <taxon>Dothideomycetidae</taxon>
        <taxon>Myriangiales</taxon>
        <taxon>Elsinoaceae</taxon>
        <taxon>Elsinoe</taxon>
    </lineage>
</organism>
<accession>A0A8K0L9K3</accession>
<feature type="region of interest" description="Disordered" evidence="1">
    <location>
        <begin position="142"/>
        <end position="177"/>
    </location>
</feature>
<dbReference type="Pfam" id="PF05205">
    <property type="entry name" value="COMPASS-Shg1"/>
    <property type="match status" value="1"/>
</dbReference>
<dbReference type="PANTHER" id="PTHR28034:SF1">
    <property type="entry name" value="NUCLEOMORPHIN"/>
    <property type="match status" value="1"/>
</dbReference>
<feature type="domain" description="BOD1/SHG1" evidence="2">
    <location>
        <begin position="38"/>
        <end position="140"/>
    </location>
</feature>
<feature type="region of interest" description="Disordered" evidence="1">
    <location>
        <begin position="203"/>
        <end position="273"/>
    </location>
</feature>
<evidence type="ECO:0000256" key="1">
    <source>
        <dbReference type="SAM" id="MobiDB-lite"/>
    </source>
</evidence>
<evidence type="ECO:0000259" key="2">
    <source>
        <dbReference type="Pfam" id="PF05205"/>
    </source>
</evidence>
<sequence>MAAVEGVRIGGDDGPVRKKPRISELPISSAKRSSVEGLLHIFKKKGEFDSLRKKIYAQFESGDSKANLLKALQTFTDDEIDKDPIKYLGKDRRLAAPLLEGAAARANIYPTTEVEISDYISKYLEQAESALREVRNKEIGEDAAREERKKGAKSDEAYAAEAEVRRQGRARKHAEELRIKKKKEAELAKKRQLEALQARAAELSKETERLQREQKRRAEREAARAKQKQMEEERRKQFAEERERREKEQAETAKRLEEEREKRQKEREAAEAKRLEEEALARLLREGGKMTEKPSSRGDYDRGNNWQRRVPVAGSPGRPHQSAFVAALVLVALHEGQTTSALSELVVLVATHTDSTEGKVKCIVTAVAARLGDVVTIPGVHHVDEADREHRHGAHIATEIILRPAAEQGPDQEVHPTLIDMYPVEVLGERNVEMIAAMTVVTVIANVTATGIAIGKETGVGIEETETETTTATGDVQEIHPIVDAVRETALDHAAHDERQLEIVPAGTGIVRHFTE</sequence>
<gene>
    <name evidence="3" type="ORF">KVT40_000887</name>
</gene>
<feature type="compositionally biased region" description="Basic and acidic residues" evidence="1">
    <location>
        <begin position="142"/>
        <end position="166"/>
    </location>
</feature>
<proteinExistence type="predicted"/>
<name>A0A8K0L9K3_9PEZI</name>
<evidence type="ECO:0000313" key="4">
    <source>
        <dbReference type="Proteomes" id="UP000809789"/>
    </source>
</evidence>
<reference evidence="3" key="1">
    <citation type="submission" date="2021-07" db="EMBL/GenBank/DDBJ databases">
        <title>Elsinoe batatas strain:CRI-CJ2 Genome sequencing and assembly.</title>
        <authorList>
            <person name="Huang L."/>
        </authorList>
    </citation>
    <scope>NUCLEOTIDE SEQUENCE</scope>
    <source>
        <strain evidence="3">CRI-CJ2</strain>
    </source>
</reference>
<comment type="caution">
    <text evidence="3">The sequence shown here is derived from an EMBL/GenBank/DDBJ whole genome shotgun (WGS) entry which is preliminary data.</text>
</comment>
<dbReference type="OrthoDB" id="5579731at2759"/>
<protein>
    <recommendedName>
        <fullName evidence="2">BOD1/SHG1 domain-containing protein</fullName>
    </recommendedName>
</protein>